<gene>
    <name evidence="2" type="ORF">GlitD10_0471</name>
</gene>
<dbReference type="AlphaFoldDB" id="A0A1J0AA30"/>
<sequence length="195" mass="22033">MNPELTAHLSSPANQLRWTSADLELLPENGNRYEIIDGELFVTRAPHWQHQSTCVNFCIALKAWSQTTGLGYVAMGAGIIFGDQDDVIPDVLWLSQAKYTSLIDQKGHLQGAPELVIEVLSAGTENERRDRQVKLKLYSARGVLEYWLADWRNQQIEVYRRDNGILKLAITLYINDTLTSPLLTDFACPLAQIFD</sequence>
<evidence type="ECO:0000313" key="2">
    <source>
        <dbReference type="EMBL" id="APB32783.1"/>
    </source>
</evidence>
<evidence type="ECO:0000313" key="3">
    <source>
        <dbReference type="Proteomes" id="UP000180235"/>
    </source>
</evidence>
<accession>A0A1J0AA30</accession>
<reference evidence="2 3" key="1">
    <citation type="submission" date="2016-10" db="EMBL/GenBank/DDBJ databases">
        <title>Description of Gloeomargarita lithophora gen. nov., sp. nov., a thylakoid-bearing basal-branching cyanobacterium with intracellular carbonates, and proposal for Gloeomargaritales ord. nov.</title>
        <authorList>
            <person name="Moreira D."/>
            <person name="Tavera R."/>
            <person name="Benzerara K."/>
            <person name="Skouri-Panet F."/>
            <person name="Couradeau E."/>
            <person name="Gerard E."/>
            <person name="Loussert C."/>
            <person name="Novelo E."/>
            <person name="Zivanovic Y."/>
            <person name="Lopez-Garcia P."/>
        </authorList>
    </citation>
    <scope>NUCLEOTIDE SEQUENCE [LARGE SCALE GENOMIC DNA]</scope>
    <source>
        <strain evidence="2 3">D10</strain>
    </source>
</reference>
<dbReference type="CDD" id="cd06260">
    <property type="entry name" value="DUF820-like"/>
    <property type="match status" value="1"/>
</dbReference>
<dbReference type="SUPFAM" id="SSF52980">
    <property type="entry name" value="Restriction endonuclease-like"/>
    <property type="match status" value="1"/>
</dbReference>
<dbReference type="InterPro" id="IPR008538">
    <property type="entry name" value="Uma2"/>
</dbReference>
<dbReference type="Gene3D" id="3.90.1570.10">
    <property type="entry name" value="tt1808, chain A"/>
    <property type="match status" value="1"/>
</dbReference>
<dbReference type="Pfam" id="PF05685">
    <property type="entry name" value="Uma2"/>
    <property type="match status" value="1"/>
</dbReference>
<keyword evidence="3" id="KW-1185">Reference proteome</keyword>
<dbReference type="EMBL" id="CP017675">
    <property type="protein sequence ID" value="APB32783.1"/>
    <property type="molecule type" value="Genomic_DNA"/>
</dbReference>
<dbReference type="RefSeq" id="WP_071453468.1">
    <property type="nucleotide sequence ID" value="NZ_CP017675.1"/>
</dbReference>
<proteinExistence type="predicted"/>
<feature type="domain" description="Putative restriction endonuclease" evidence="1">
    <location>
        <begin position="22"/>
        <end position="190"/>
    </location>
</feature>
<dbReference type="Proteomes" id="UP000180235">
    <property type="component" value="Chromosome"/>
</dbReference>
<dbReference type="KEGG" id="glt:GlitD10_0471"/>
<protein>
    <submittedName>
        <fullName evidence="2">Uncharacterized protein conserved in cyanobacteria</fullName>
    </submittedName>
</protein>
<dbReference type="OrthoDB" id="9808428at2"/>
<dbReference type="InterPro" id="IPR011335">
    <property type="entry name" value="Restrct_endonuc-II-like"/>
</dbReference>
<dbReference type="STRING" id="1188229.GlitD10_0471"/>
<organism evidence="2 3">
    <name type="scientific">Gloeomargarita lithophora Alchichica-D10</name>
    <dbReference type="NCBI Taxonomy" id="1188229"/>
    <lineage>
        <taxon>Bacteria</taxon>
        <taxon>Bacillati</taxon>
        <taxon>Cyanobacteriota</taxon>
        <taxon>Cyanophyceae</taxon>
        <taxon>Gloeomargaritales</taxon>
        <taxon>Gloeomargaritaceae</taxon>
        <taxon>Gloeomargarita</taxon>
    </lineage>
</organism>
<dbReference type="PANTHER" id="PTHR34107:SF4">
    <property type="entry name" value="SLL1222 PROTEIN"/>
    <property type="match status" value="1"/>
</dbReference>
<dbReference type="InterPro" id="IPR012296">
    <property type="entry name" value="Nuclease_put_TT1808"/>
</dbReference>
<dbReference type="PANTHER" id="PTHR34107">
    <property type="entry name" value="SLL0198 PROTEIN-RELATED"/>
    <property type="match status" value="1"/>
</dbReference>
<name>A0A1J0AA30_9CYAN</name>
<evidence type="ECO:0000259" key="1">
    <source>
        <dbReference type="Pfam" id="PF05685"/>
    </source>
</evidence>